<accession>A0A7N0URZ2</accession>
<dbReference type="InterPro" id="IPR037401">
    <property type="entry name" value="SnoaL-like"/>
</dbReference>
<sequence length="283" mass="32159">MAVAAFLSFQQLCPVDVKCYQIERIQCHRPILPFRTSVRVVHSTTKKLLGGLLPWRPGSEFLIPSVLLSSNSSDEPDDSRKVSEVIAEFYRLLNEKNMDEIGSYITRDCQVEDLSFIDPFQGKKEVMQLVQQLTSSMGRYVKFSIGPVCEGDCLSAAVEWHLEWKNKRIPLTRGLSFFQLAEDENQLKIRKARFIIESPIKAGVFSLAVFKTLTALLDEFPKLAEGLLGTPHWVIVWILKVYNILVKPVIKSLLAGYINLWTLVTSLIGRTLKIALLIFKLLF</sequence>
<dbReference type="InterPro" id="IPR032710">
    <property type="entry name" value="NTF2-like_dom_sf"/>
</dbReference>
<feature type="domain" description="SnoaL-like" evidence="1">
    <location>
        <begin position="87"/>
        <end position="183"/>
    </location>
</feature>
<dbReference type="Proteomes" id="UP000594263">
    <property type="component" value="Unplaced"/>
</dbReference>
<dbReference type="Pfam" id="PF12680">
    <property type="entry name" value="SnoaL_2"/>
    <property type="match status" value="1"/>
</dbReference>
<dbReference type="PANTHER" id="PTHR33698:SF1">
    <property type="entry name" value="NUCLEAR TRANSPORT FACTOR 2 (NTF2) FAMILY PROTEIN"/>
    <property type="match status" value="1"/>
</dbReference>
<evidence type="ECO:0000313" key="2">
    <source>
        <dbReference type="EnsemblPlants" id="Kaladp0079s0071.1.v1.1"/>
    </source>
</evidence>
<dbReference type="EnsemblPlants" id="Kaladp0079s0071.1.v1.1">
    <property type="protein sequence ID" value="Kaladp0079s0071.1.v1.1"/>
    <property type="gene ID" value="Kaladp0079s0071.v1.1"/>
</dbReference>
<dbReference type="AlphaFoldDB" id="A0A7N0URZ2"/>
<dbReference type="OMA" id="MGKNTEY"/>
<dbReference type="Gramene" id="Kaladp0079s0071.1.v1.1">
    <property type="protein sequence ID" value="Kaladp0079s0071.1.v1.1"/>
    <property type="gene ID" value="Kaladp0079s0071.v1.1"/>
</dbReference>
<dbReference type="Gene3D" id="3.10.450.50">
    <property type="match status" value="1"/>
</dbReference>
<reference evidence="2" key="1">
    <citation type="submission" date="2021-01" db="UniProtKB">
        <authorList>
            <consortium name="EnsemblPlants"/>
        </authorList>
    </citation>
    <scope>IDENTIFICATION</scope>
</reference>
<dbReference type="SUPFAM" id="SSF54427">
    <property type="entry name" value="NTF2-like"/>
    <property type="match status" value="1"/>
</dbReference>
<organism evidence="2 3">
    <name type="scientific">Kalanchoe fedtschenkoi</name>
    <name type="common">Lavender scallops</name>
    <name type="synonym">South American air plant</name>
    <dbReference type="NCBI Taxonomy" id="63787"/>
    <lineage>
        <taxon>Eukaryota</taxon>
        <taxon>Viridiplantae</taxon>
        <taxon>Streptophyta</taxon>
        <taxon>Embryophyta</taxon>
        <taxon>Tracheophyta</taxon>
        <taxon>Spermatophyta</taxon>
        <taxon>Magnoliopsida</taxon>
        <taxon>eudicotyledons</taxon>
        <taxon>Gunneridae</taxon>
        <taxon>Pentapetalae</taxon>
        <taxon>Saxifragales</taxon>
        <taxon>Crassulaceae</taxon>
        <taxon>Kalanchoe</taxon>
    </lineage>
</organism>
<proteinExistence type="predicted"/>
<dbReference type="PANTHER" id="PTHR33698">
    <property type="entry name" value="NUCLEAR TRANSPORT FACTOR 2 (NTF2)-LIKE PROTEIN"/>
    <property type="match status" value="1"/>
</dbReference>
<protein>
    <recommendedName>
        <fullName evidence="1">SnoaL-like domain-containing protein</fullName>
    </recommendedName>
</protein>
<name>A0A7N0URZ2_KALFE</name>
<dbReference type="CDD" id="cd00531">
    <property type="entry name" value="NTF2_like"/>
    <property type="match status" value="1"/>
</dbReference>
<evidence type="ECO:0000313" key="3">
    <source>
        <dbReference type="Proteomes" id="UP000594263"/>
    </source>
</evidence>
<evidence type="ECO:0000259" key="1">
    <source>
        <dbReference type="Pfam" id="PF12680"/>
    </source>
</evidence>
<keyword evidence="3" id="KW-1185">Reference proteome</keyword>